<evidence type="ECO:0000256" key="1">
    <source>
        <dbReference type="SAM" id="Phobius"/>
    </source>
</evidence>
<dbReference type="OrthoDB" id="1122086at2"/>
<proteinExistence type="predicted"/>
<dbReference type="Proteomes" id="UP000257045">
    <property type="component" value="Unassembled WGS sequence"/>
</dbReference>
<feature type="transmembrane region" description="Helical" evidence="1">
    <location>
        <begin position="24"/>
        <end position="44"/>
    </location>
</feature>
<keyword evidence="1" id="KW-0472">Membrane</keyword>
<keyword evidence="1" id="KW-0812">Transmembrane</keyword>
<dbReference type="InterPro" id="IPR027853">
    <property type="entry name" value="DUF4492"/>
</dbReference>
<protein>
    <submittedName>
        <fullName evidence="2">DUF4492 domain-containing protein</fullName>
    </submittedName>
</protein>
<keyword evidence="3" id="KW-1185">Reference proteome</keyword>
<dbReference type="EMBL" id="NXLV01000001">
    <property type="protein sequence ID" value="RDU72107.1"/>
    <property type="molecule type" value="Genomic_DNA"/>
</dbReference>
<name>A0A3D8J3K7_9HELI</name>
<dbReference type="RefSeq" id="WP_115568737.1">
    <property type="nucleotide sequence ID" value="NZ_NXLV01000001.1"/>
</dbReference>
<dbReference type="AlphaFoldDB" id="A0A3D8J3K7"/>
<gene>
    <name evidence="2" type="ORF">CQA58_00440</name>
</gene>
<comment type="caution">
    <text evidence="2">The sequence shown here is derived from an EMBL/GenBank/DDBJ whole genome shotgun (WGS) entry which is preliminary data.</text>
</comment>
<evidence type="ECO:0000313" key="3">
    <source>
        <dbReference type="Proteomes" id="UP000257045"/>
    </source>
</evidence>
<organism evidence="2 3">
    <name type="scientific">Helicobacter brantae</name>
    <dbReference type="NCBI Taxonomy" id="375927"/>
    <lineage>
        <taxon>Bacteria</taxon>
        <taxon>Pseudomonadati</taxon>
        <taxon>Campylobacterota</taxon>
        <taxon>Epsilonproteobacteria</taxon>
        <taxon>Campylobacterales</taxon>
        <taxon>Helicobacteraceae</taxon>
        <taxon>Helicobacter</taxon>
    </lineage>
</organism>
<keyword evidence="1" id="KW-1133">Transmembrane helix</keyword>
<evidence type="ECO:0000313" key="2">
    <source>
        <dbReference type="EMBL" id="RDU72107.1"/>
    </source>
</evidence>
<sequence length="76" mass="9208">MNFFQKIFNLYYEGFRNMQLGKTLWKIIILKLIVLYGVLKLFVFDENFKTLYPHKEQRSEFVLKNLTKEANGSIKR</sequence>
<dbReference type="Pfam" id="PF14899">
    <property type="entry name" value="DUF4492"/>
    <property type="match status" value="1"/>
</dbReference>
<reference evidence="2 3" key="1">
    <citation type="submission" date="2018-04" db="EMBL/GenBank/DDBJ databases">
        <title>Novel Campyloabacter and Helicobacter Species and Strains.</title>
        <authorList>
            <person name="Mannion A.J."/>
            <person name="Shen Z."/>
            <person name="Fox J.G."/>
        </authorList>
    </citation>
    <scope>NUCLEOTIDE SEQUENCE [LARGE SCALE GENOMIC DNA]</scope>
    <source>
        <strain evidence="2 3">MIT 04-9366</strain>
    </source>
</reference>
<accession>A0A3D8J3K7</accession>